<evidence type="ECO:0000256" key="6">
    <source>
        <dbReference type="ARBA" id="ARBA00022824"/>
    </source>
</evidence>
<dbReference type="FunFam" id="1.20.120.1900:FF:000011">
    <property type="entry name" value="Spindle pole body component"/>
    <property type="match status" value="1"/>
</dbReference>
<dbReference type="AlphaFoldDB" id="A0A4S4M0Q4"/>
<organism evidence="15 16">
    <name type="scientific">Bondarzewia mesenterica</name>
    <dbReference type="NCBI Taxonomy" id="1095465"/>
    <lineage>
        <taxon>Eukaryota</taxon>
        <taxon>Fungi</taxon>
        <taxon>Dikarya</taxon>
        <taxon>Basidiomycota</taxon>
        <taxon>Agaricomycotina</taxon>
        <taxon>Agaricomycetes</taxon>
        <taxon>Russulales</taxon>
        <taxon>Bondarzewiaceae</taxon>
        <taxon>Bondarzewia</taxon>
    </lineage>
</organism>
<evidence type="ECO:0000313" key="15">
    <source>
        <dbReference type="EMBL" id="THH16310.1"/>
    </source>
</evidence>
<keyword evidence="8 12" id="KW-0472">Membrane</keyword>
<dbReference type="InterPro" id="IPR024512">
    <property type="entry name" value="Ser_palmitoyltrfase_ssu-like"/>
</dbReference>
<protein>
    <recommendedName>
        <fullName evidence="10">Spindle pole body component</fullName>
    </recommendedName>
</protein>
<reference evidence="15 16" key="1">
    <citation type="submission" date="2019-02" db="EMBL/GenBank/DDBJ databases">
        <title>Genome sequencing of the rare red list fungi Bondarzewia mesenterica.</title>
        <authorList>
            <person name="Buettner E."/>
            <person name="Kellner H."/>
        </authorList>
    </citation>
    <scope>NUCLEOTIDE SEQUENCE [LARGE SCALE GENOMIC DNA]</scope>
    <source>
        <strain evidence="15 16">DSM 108281</strain>
    </source>
</reference>
<feature type="region of interest" description="Disordered" evidence="11">
    <location>
        <begin position="468"/>
        <end position="489"/>
    </location>
</feature>
<keyword evidence="16" id="KW-1185">Reference proteome</keyword>
<dbReference type="EMBL" id="SGPL01000164">
    <property type="protein sequence ID" value="THH16310.1"/>
    <property type="molecule type" value="Genomic_DNA"/>
</dbReference>
<dbReference type="InterPro" id="IPR040457">
    <property type="entry name" value="GCP_C"/>
</dbReference>
<evidence type="ECO:0000256" key="7">
    <source>
        <dbReference type="ARBA" id="ARBA00022989"/>
    </source>
</evidence>
<dbReference type="GO" id="GO:0051011">
    <property type="term" value="F:microtubule minus-end binding"/>
    <property type="evidence" value="ECO:0007669"/>
    <property type="project" value="TreeGrafter"/>
</dbReference>
<dbReference type="InterPro" id="IPR042241">
    <property type="entry name" value="GCP_C_sf"/>
</dbReference>
<dbReference type="GO" id="GO:0031122">
    <property type="term" value="P:cytoplasmic microtubule organization"/>
    <property type="evidence" value="ECO:0007669"/>
    <property type="project" value="TreeGrafter"/>
</dbReference>
<dbReference type="GO" id="GO:0007020">
    <property type="term" value="P:microtubule nucleation"/>
    <property type="evidence" value="ECO:0007669"/>
    <property type="project" value="InterPro"/>
</dbReference>
<dbReference type="PANTHER" id="PTHR19302">
    <property type="entry name" value="GAMMA TUBULIN COMPLEX PROTEIN"/>
    <property type="match status" value="1"/>
</dbReference>
<dbReference type="Pfam" id="PF11779">
    <property type="entry name" value="SPT_ssu-like"/>
    <property type="match status" value="1"/>
</dbReference>
<feature type="transmembrane region" description="Helical" evidence="12">
    <location>
        <begin position="959"/>
        <end position="980"/>
    </location>
</feature>
<evidence type="ECO:0000313" key="16">
    <source>
        <dbReference type="Proteomes" id="UP000310158"/>
    </source>
</evidence>
<keyword evidence="3 10" id="KW-0963">Cytoplasm</keyword>
<sequence>MDPYTPRPRPGSRKNLTLSAKEYTKVTGTIASVRRNRQLFEDDEDGHIHGHERRRGNVEPSFIAEESFVRAPLNSRVVSGASMAKTKGKAKEEHLDDMPVEIQEAVVLEDLLYVLMGIEGSHITFHEDYSPEDDDPLQGIRFSVSKRLGISSSSSRYASYSFGSDPSLRDLVERILPLATYYTAISSFIELRSHLDFGLVNHALCACMRDMLKVPFSPHYLDAASVFGFWSVFCTTVIWSYRHNGGFLGLKTSLSTLTLGLVEPIRSVIMILTSFHHFRQDYQTLLSQLEHAFDTSPQFTLQKLWFYVHPTIHTLSLIYQLITELATAGEDPSALSSSSDLSDDEDAARNEALGLGGAKLKAVLSEIDRGGIEASIIAVKGGEVLAILHERMQNMSGDPAASAVYGKLLEAAGRPYVGMLQMWTRMGRLVDPYEELCVKESKFIDRGTLEMDYTDEYWERRYTLRDGSTLSAPDKRQQQAGVPPPRTVGGRLPGGACIPPLLEGWKHKVLLAGKYLNVIRECGIEIRKDSNNREGDCSMEDEKFYKTIEDDYTHANRTLLQLLLKDQELVPRLRCLKRYFFLSHASFLTHFLDLSHTELRKSAKSASLVKLQSLLDLALNADAHGDDIQFKDDVKVSMAGSGLYEWLLKVVSVSGVIGGEEGENGDAGHNDHRKEKEKDDKKQMLAIDALTLDFNVKFPLSLVISRKTILRYQLIFRFLLHLKHVEQALLSTWIEHKTAPWRRAVPAHGEFERWRLRMFCLRARMLAFVQQILTFVTFEVLEPNWRSLEAKLAKVNTVDQLLRDHVDFLDTCLKECMLTSSKLLRAYSRLIVTCSTFALYTASFTKSATQALAASETPDGKAKRWDVLGKFETNFNHCVFFLCANADEKMAECRAKEFLGRSKASNEYMFASQNEPSIFVAEMAPYKKPSSLASKILWRWRLWFEATFVLTLLEPWEKAFLMTLLGVFTTLLVTGLYKYAPYHVAFLYRRGVYYLLGQEQADRAIVQWAVGALKSSVGLGSGE</sequence>
<dbReference type="GO" id="GO:0000278">
    <property type="term" value="P:mitotic cell cycle"/>
    <property type="evidence" value="ECO:0007669"/>
    <property type="project" value="TreeGrafter"/>
</dbReference>
<evidence type="ECO:0000259" key="14">
    <source>
        <dbReference type="Pfam" id="PF17681"/>
    </source>
</evidence>
<feature type="compositionally biased region" description="Basic and acidic residues" evidence="11">
    <location>
        <begin position="666"/>
        <end position="680"/>
    </location>
</feature>
<keyword evidence="5 10" id="KW-0493">Microtubule</keyword>
<evidence type="ECO:0000256" key="12">
    <source>
        <dbReference type="SAM" id="Phobius"/>
    </source>
</evidence>
<evidence type="ECO:0000256" key="10">
    <source>
        <dbReference type="RuleBase" id="RU363050"/>
    </source>
</evidence>
<name>A0A4S4M0Q4_9AGAM</name>
<comment type="caution">
    <text evidence="15">The sequence shown here is derived from an EMBL/GenBank/DDBJ whole genome shotgun (WGS) entry which is preliminary data.</text>
</comment>
<keyword evidence="9 10" id="KW-0206">Cytoskeleton</keyword>
<keyword evidence="4 12" id="KW-0812">Transmembrane</keyword>
<gene>
    <name evidence="15" type="ORF">EW146_g4313</name>
</gene>
<evidence type="ECO:0000256" key="3">
    <source>
        <dbReference type="ARBA" id="ARBA00022490"/>
    </source>
</evidence>
<proteinExistence type="inferred from homology"/>
<accession>A0A4S4M0Q4</accession>
<evidence type="ECO:0000256" key="2">
    <source>
        <dbReference type="ARBA" id="ARBA00010337"/>
    </source>
</evidence>
<feature type="domain" description="Gamma tubulin complex component protein N-terminal" evidence="14">
    <location>
        <begin position="108"/>
        <end position="213"/>
    </location>
</feature>
<keyword evidence="6" id="KW-0256">Endoplasmic reticulum</keyword>
<evidence type="ECO:0000256" key="9">
    <source>
        <dbReference type="ARBA" id="ARBA00023212"/>
    </source>
</evidence>
<dbReference type="GO" id="GO:0051225">
    <property type="term" value="P:spindle assembly"/>
    <property type="evidence" value="ECO:0007669"/>
    <property type="project" value="TreeGrafter"/>
</dbReference>
<evidence type="ECO:0000256" key="1">
    <source>
        <dbReference type="ARBA" id="ARBA00004477"/>
    </source>
</evidence>
<dbReference type="PANTHER" id="PTHR19302:SF13">
    <property type="entry name" value="GAMMA-TUBULIN COMPLEX COMPONENT 2"/>
    <property type="match status" value="1"/>
</dbReference>
<feature type="region of interest" description="Disordered" evidence="11">
    <location>
        <begin position="661"/>
        <end position="680"/>
    </location>
</feature>
<dbReference type="Pfam" id="PF17681">
    <property type="entry name" value="GCP_N_terminal"/>
    <property type="match status" value="2"/>
</dbReference>
<dbReference type="Pfam" id="PF04130">
    <property type="entry name" value="GCP_C_terminal"/>
    <property type="match status" value="1"/>
</dbReference>
<dbReference type="GO" id="GO:0000930">
    <property type="term" value="C:gamma-tubulin complex"/>
    <property type="evidence" value="ECO:0007669"/>
    <property type="project" value="UniProtKB-ARBA"/>
</dbReference>
<dbReference type="GO" id="GO:0044732">
    <property type="term" value="C:mitotic spindle pole body"/>
    <property type="evidence" value="ECO:0007669"/>
    <property type="project" value="TreeGrafter"/>
</dbReference>
<dbReference type="Gene3D" id="1.20.120.1900">
    <property type="entry name" value="Gamma-tubulin complex, C-terminal domain"/>
    <property type="match status" value="1"/>
</dbReference>
<dbReference type="GO" id="GO:0005789">
    <property type="term" value="C:endoplasmic reticulum membrane"/>
    <property type="evidence" value="ECO:0007669"/>
    <property type="project" value="UniProtKB-SubCell"/>
</dbReference>
<dbReference type="InterPro" id="IPR041470">
    <property type="entry name" value="GCP_N"/>
</dbReference>
<dbReference type="OrthoDB" id="2192946at2759"/>
<dbReference type="GO" id="GO:0051321">
    <property type="term" value="P:meiotic cell cycle"/>
    <property type="evidence" value="ECO:0007669"/>
    <property type="project" value="TreeGrafter"/>
</dbReference>
<evidence type="ECO:0000256" key="4">
    <source>
        <dbReference type="ARBA" id="ARBA00022692"/>
    </source>
</evidence>
<dbReference type="InterPro" id="IPR007259">
    <property type="entry name" value="GCP"/>
</dbReference>
<dbReference type="GO" id="GO:0000922">
    <property type="term" value="C:spindle pole"/>
    <property type="evidence" value="ECO:0007669"/>
    <property type="project" value="InterPro"/>
</dbReference>
<dbReference type="GO" id="GO:0005874">
    <property type="term" value="C:microtubule"/>
    <property type="evidence" value="ECO:0007669"/>
    <property type="project" value="UniProtKB-KW"/>
</dbReference>
<evidence type="ECO:0000256" key="5">
    <source>
        <dbReference type="ARBA" id="ARBA00022701"/>
    </source>
</evidence>
<feature type="domain" description="Gamma tubulin complex component C-terminal" evidence="13">
    <location>
        <begin position="569"/>
        <end position="885"/>
    </location>
</feature>
<comment type="subcellular location">
    <subcellularLocation>
        <location evidence="10">Cytoplasm</location>
        <location evidence="10">Cytoskeleton</location>
        <location evidence="10">Microtubule organizing center</location>
    </subcellularLocation>
    <subcellularLocation>
        <location evidence="1">Endoplasmic reticulum membrane</location>
        <topology evidence="1">Multi-pass membrane protein</topology>
    </subcellularLocation>
</comment>
<dbReference type="GO" id="GO:0043015">
    <property type="term" value="F:gamma-tubulin binding"/>
    <property type="evidence" value="ECO:0007669"/>
    <property type="project" value="InterPro"/>
</dbReference>
<feature type="domain" description="Gamma tubulin complex component protein N-terminal" evidence="14">
    <location>
        <begin position="279"/>
        <end position="565"/>
    </location>
</feature>
<evidence type="ECO:0000256" key="8">
    <source>
        <dbReference type="ARBA" id="ARBA00023136"/>
    </source>
</evidence>
<dbReference type="Proteomes" id="UP000310158">
    <property type="component" value="Unassembled WGS sequence"/>
</dbReference>
<comment type="similarity">
    <text evidence="2 10">Belongs to the TUBGCP family.</text>
</comment>
<evidence type="ECO:0000259" key="13">
    <source>
        <dbReference type="Pfam" id="PF04130"/>
    </source>
</evidence>
<keyword evidence="7 12" id="KW-1133">Transmembrane helix</keyword>
<evidence type="ECO:0000256" key="11">
    <source>
        <dbReference type="SAM" id="MobiDB-lite"/>
    </source>
</evidence>